<name>A0A846RHT6_9MICC</name>
<dbReference type="Gene3D" id="3.20.20.10">
    <property type="entry name" value="Alanine racemase"/>
    <property type="match status" value="1"/>
</dbReference>
<proteinExistence type="predicted"/>
<accession>A0A846RHT6</accession>
<evidence type="ECO:0000313" key="3">
    <source>
        <dbReference type="Proteomes" id="UP000547458"/>
    </source>
</evidence>
<dbReference type="PANTHER" id="PTHR28004:SF8">
    <property type="entry name" value="D-SERINE DEAMINASE"/>
    <property type="match status" value="1"/>
</dbReference>
<dbReference type="Gene3D" id="2.40.37.20">
    <property type="entry name" value="D-serine dehydratase-like domain"/>
    <property type="match status" value="1"/>
</dbReference>
<protein>
    <submittedName>
        <fullName evidence="2">D-serine deaminase-like pyridoxal phosphate-dependent protein</fullName>
    </submittedName>
</protein>
<dbReference type="PANTHER" id="PTHR28004">
    <property type="entry name" value="ZGC:162816-RELATED"/>
    <property type="match status" value="1"/>
</dbReference>
<evidence type="ECO:0000313" key="2">
    <source>
        <dbReference type="EMBL" id="NJC22713.1"/>
    </source>
</evidence>
<dbReference type="Proteomes" id="UP000547458">
    <property type="component" value="Unassembled WGS sequence"/>
</dbReference>
<dbReference type="AlphaFoldDB" id="A0A846RHT6"/>
<dbReference type="SMART" id="SM01119">
    <property type="entry name" value="D-ser_dehydrat"/>
    <property type="match status" value="1"/>
</dbReference>
<comment type="caution">
    <text evidence="2">The sequence shown here is derived from an EMBL/GenBank/DDBJ whole genome shotgun (WGS) entry which is preliminary data.</text>
</comment>
<dbReference type="Pfam" id="PF14031">
    <property type="entry name" value="D-ser_dehydrat"/>
    <property type="match status" value="1"/>
</dbReference>
<dbReference type="SUPFAM" id="SSF51419">
    <property type="entry name" value="PLP-binding barrel"/>
    <property type="match status" value="1"/>
</dbReference>
<dbReference type="InterPro" id="IPR042208">
    <property type="entry name" value="D-ser_dehydrat-like_sf"/>
</dbReference>
<sequence length="425" mass="46574">MNDQNNILLGPAFKSFPPQAWDMTAEEFLKTRPRLSSFQTPVLTLDRKALDHNLKSMMFWCKESGVQLAPHGKTTMAPQLWKEQLKAGAWGITLATIWQVQFARSVGINRILMANQLIDPVGLEWVAGEFLRDASFDFYCWADQIEQLELMSTVFSAAHTDRPLNVIVELGASEGRTGARTTAAAYELALAIDKAPGLQLAGVGGYEGVLSRDRTPAGLARVSAYLEALCGLHRRLNEEGLYRSSALLTVGGSAFFDLVAAHCAPEADPSGDFGTPTTVLLRSGAYLTHDSGHYAEISPLEQPGATQTLKAAIHGWTRILSNPEKDLCIFDAGKRDLPHDFDMPNPQVLLNKHREGPVADISSNQILKLNDQHGFMKGESLPIGSVVRLGLSHPCTAFDKWRLVPVIDDADQGDPEVVDLVQLFF</sequence>
<dbReference type="EMBL" id="JAATJL010000001">
    <property type="protein sequence ID" value="NJC22713.1"/>
    <property type="molecule type" value="Genomic_DNA"/>
</dbReference>
<reference evidence="2 3" key="1">
    <citation type="submission" date="2020-03" db="EMBL/GenBank/DDBJ databases">
        <title>Sequencing the genomes of 1000 actinobacteria strains.</title>
        <authorList>
            <person name="Klenk H.-P."/>
        </authorList>
    </citation>
    <scope>NUCLEOTIDE SEQUENCE [LARGE SCALE GENOMIC DNA]</scope>
    <source>
        <strain evidence="2 3">DSM 16403</strain>
    </source>
</reference>
<dbReference type="InterPro" id="IPR026956">
    <property type="entry name" value="D-ser_dehydrat-like_dom"/>
</dbReference>
<gene>
    <name evidence="2" type="ORF">BJ994_001789</name>
</gene>
<evidence type="ECO:0000259" key="1">
    <source>
        <dbReference type="SMART" id="SM01119"/>
    </source>
</evidence>
<keyword evidence="3" id="KW-1185">Reference proteome</keyword>
<dbReference type="RefSeq" id="WP_342450332.1">
    <property type="nucleotide sequence ID" value="NZ_JAATJL010000001.1"/>
</dbReference>
<feature type="domain" description="D-serine dehydratase-like" evidence="1">
    <location>
        <begin position="312"/>
        <end position="408"/>
    </location>
</feature>
<dbReference type="InterPro" id="IPR051466">
    <property type="entry name" value="D-amino_acid_metab_enzyme"/>
</dbReference>
<organism evidence="2 3">
    <name type="scientific">Arthrobacter pigmenti</name>
    <dbReference type="NCBI Taxonomy" id="271432"/>
    <lineage>
        <taxon>Bacteria</taxon>
        <taxon>Bacillati</taxon>
        <taxon>Actinomycetota</taxon>
        <taxon>Actinomycetes</taxon>
        <taxon>Micrococcales</taxon>
        <taxon>Micrococcaceae</taxon>
        <taxon>Arthrobacter</taxon>
    </lineage>
</organism>
<dbReference type="InterPro" id="IPR029066">
    <property type="entry name" value="PLP-binding_barrel"/>
</dbReference>